<gene>
    <name evidence="1" type="ORF">TSPGSL018_2156</name>
</gene>
<dbReference type="EMBL" id="GBEZ01001000">
    <property type="protein sequence ID" value="JAC83936.1"/>
    <property type="molecule type" value="Transcribed_RNA"/>
</dbReference>
<sequence>MLLFCDTVRFAKDISIGVTFITLNLRGWSSFESSLFEPNELQYNYWIKYVPVERITRLYFTSGSSEQPQRNRRGFQESF</sequence>
<evidence type="ECO:0000313" key="1">
    <source>
        <dbReference type="EMBL" id="JAC83936.1"/>
    </source>
</evidence>
<reference evidence="1" key="1">
    <citation type="submission" date="2014-05" db="EMBL/GenBank/DDBJ databases">
        <title>The transcriptome of the halophilic microalga Tetraselmis sp. GSL018 isolated from the Great Salt Lake, Utah.</title>
        <authorList>
            <person name="Jinkerson R.E."/>
            <person name="D'Adamo S."/>
            <person name="Posewitz M.C."/>
        </authorList>
    </citation>
    <scope>NUCLEOTIDE SEQUENCE</scope>
    <source>
        <strain evidence="1">GSL018</strain>
    </source>
</reference>
<accession>A0A061SMI6</accession>
<dbReference type="AlphaFoldDB" id="A0A061SMI6"/>
<organism evidence="1">
    <name type="scientific">Tetraselmis sp. GSL018</name>
    <dbReference type="NCBI Taxonomy" id="582737"/>
    <lineage>
        <taxon>Eukaryota</taxon>
        <taxon>Viridiplantae</taxon>
        <taxon>Chlorophyta</taxon>
        <taxon>core chlorophytes</taxon>
        <taxon>Chlorodendrophyceae</taxon>
        <taxon>Chlorodendrales</taxon>
        <taxon>Chlorodendraceae</taxon>
        <taxon>Tetraselmis</taxon>
    </lineage>
</organism>
<name>A0A061SMI6_9CHLO</name>
<proteinExistence type="predicted"/>
<protein>
    <submittedName>
        <fullName evidence="1">Uncharacterized protein</fullName>
    </submittedName>
</protein>